<protein>
    <recommendedName>
        <fullName evidence="3">Lipoprotein</fullName>
    </recommendedName>
</protein>
<dbReference type="Proteomes" id="UP000265497">
    <property type="component" value="Unassembled WGS sequence"/>
</dbReference>
<proteinExistence type="predicted"/>
<dbReference type="EMBL" id="NSDI01000013">
    <property type="protein sequence ID" value="RIY35343.1"/>
    <property type="molecule type" value="Genomic_DNA"/>
</dbReference>
<comment type="caution">
    <text evidence="1">The sequence shown here is derived from an EMBL/GenBank/DDBJ whole genome shotgun (WGS) entry which is preliminary data.</text>
</comment>
<evidence type="ECO:0008006" key="3">
    <source>
        <dbReference type="Google" id="ProtNLM"/>
    </source>
</evidence>
<gene>
    <name evidence="1" type="ORF">CKY20_10800</name>
</gene>
<evidence type="ECO:0000313" key="2">
    <source>
        <dbReference type="Proteomes" id="UP000265497"/>
    </source>
</evidence>
<name>A0A3A1YAL9_9FLAO</name>
<evidence type="ECO:0000313" key="1">
    <source>
        <dbReference type="EMBL" id="RIY35343.1"/>
    </source>
</evidence>
<dbReference type="PROSITE" id="PS51257">
    <property type="entry name" value="PROKAR_LIPOPROTEIN"/>
    <property type="match status" value="1"/>
</dbReference>
<dbReference type="RefSeq" id="WP_119653090.1">
    <property type="nucleotide sequence ID" value="NZ_NSDI01000013.1"/>
</dbReference>
<organism evidence="1 2">
    <name type="scientific">Capnocytophaga canis</name>
    <dbReference type="NCBI Taxonomy" id="1848903"/>
    <lineage>
        <taxon>Bacteria</taxon>
        <taxon>Pseudomonadati</taxon>
        <taxon>Bacteroidota</taxon>
        <taxon>Flavobacteriia</taxon>
        <taxon>Flavobacteriales</taxon>
        <taxon>Flavobacteriaceae</taxon>
        <taxon>Capnocytophaga</taxon>
    </lineage>
</organism>
<accession>A0A3A1YAL9</accession>
<sequence length="234" mass="28406">MKIVRIKNDILLIFLVLLVSCNNDIIKKDFTYSGVVDYDRDSVIYLLDIKGDFKKEKVLVTRQIIVRDSIIGNENENGVWEKMHHYCKELSKGKTDFNCDYKYLYTIFIQEFNKYTKLISYKLDMDNVVILRQGSRNYQFDTFPKSVTGYMRYLRIMNLREEDLNTRSINMYYDEENEKWKILSIERLGINYFRNKKEVKYCIDTISYCPEDLFHKEMEWLEWSRYEDCLENIE</sequence>
<dbReference type="AlphaFoldDB" id="A0A3A1YAL9"/>
<reference evidence="1 2" key="1">
    <citation type="submission" date="2017-08" db="EMBL/GenBank/DDBJ databases">
        <title>Capnocytophaga canis 17-158 assembly.</title>
        <authorList>
            <person name="Gulvik C.A."/>
        </authorList>
    </citation>
    <scope>NUCLEOTIDE SEQUENCE [LARGE SCALE GENOMIC DNA]</scope>
    <source>
        <strain evidence="1 2">17-158</strain>
    </source>
</reference>